<gene>
    <name evidence="1" type="ORF">HMPREF9015_00970</name>
</gene>
<dbReference type="InterPro" id="IPR027417">
    <property type="entry name" value="P-loop_NTPase"/>
</dbReference>
<name>U2RMM6_LEPWF</name>
<dbReference type="Proteomes" id="UP000016626">
    <property type="component" value="Unassembled WGS sequence"/>
</dbReference>
<dbReference type="HOGENOM" id="CLU_3253561_0_0_0"/>
<comment type="caution">
    <text evidence="1">The sequence shown here is derived from an EMBL/GenBank/DDBJ whole genome shotgun (WGS) entry which is preliminary data.</text>
</comment>
<dbReference type="AlphaFoldDB" id="U2RMM6"/>
<dbReference type="SUPFAM" id="SSF52540">
    <property type="entry name" value="P-loop containing nucleoside triphosphate hydrolases"/>
    <property type="match status" value="1"/>
</dbReference>
<evidence type="ECO:0000313" key="2">
    <source>
        <dbReference type="Proteomes" id="UP000016626"/>
    </source>
</evidence>
<evidence type="ECO:0000313" key="1">
    <source>
        <dbReference type="EMBL" id="ERK51947.1"/>
    </source>
</evidence>
<sequence length="42" mass="4684">MKIKNLHIKEFKGLRDISINFEKNDEPLDLVVLAGSNGSGEN</sequence>
<proteinExistence type="predicted"/>
<accession>U2RMM6</accession>
<dbReference type="PATRIC" id="fig|888055.3.peg.927"/>
<reference evidence="1 2" key="1">
    <citation type="submission" date="2013-06" db="EMBL/GenBank/DDBJ databases">
        <authorList>
            <person name="Weinstock G."/>
            <person name="Sodergren E."/>
            <person name="Lobos E.A."/>
            <person name="Fulton L."/>
            <person name="Fulton R."/>
            <person name="Courtney L."/>
            <person name="Fronick C."/>
            <person name="O'Laughlin M."/>
            <person name="Godfrey J."/>
            <person name="Wilson R.M."/>
            <person name="Miner T."/>
            <person name="Farmer C."/>
            <person name="Delehaunty K."/>
            <person name="Cordes M."/>
            <person name="Minx P."/>
            <person name="Tomlinson C."/>
            <person name="Chen J."/>
            <person name="Wollam A."/>
            <person name="Pepin K.H."/>
            <person name="Bhonagiri V."/>
            <person name="Zhang X."/>
            <person name="Warren W."/>
            <person name="Mitreva M."/>
            <person name="Mardis E.R."/>
            <person name="Wilson R.K."/>
        </authorList>
    </citation>
    <scope>NUCLEOTIDE SEQUENCE [LARGE SCALE GENOMIC DNA]</scope>
    <source>
        <strain evidence="1 2">F0279</strain>
    </source>
</reference>
<dbReference type="Gene3D" id="3.40.50.300">
    <property type="entry name" value="P-loop containing nucleotide triphosphate hydrolases"/>
    <property type="match status" value="1"/>
</dbReference>
<dbReference type="EMBL" id="AWVM01000050">
    <property type="protein sequence ID" value="ERK51947.1"/>
    <property type="molecule type" value="Genomic_DNA"/>
</dbReference>
<protein>
    <submittedName>
        <fullName evidence="1">Uncharacterized protein</fullName>
    </submittedName>
</protein>
<organism evidence="1 2">
    <name type="scientific">Leptotrichia wadei (strain F0279)</name>
    <dbReference type="NCBI Taxonomy" id="888055"/>
    <lineage>
        <taxon>Bacteria</taxon>
        <taxon>Fusobacteriati</taxon>
        <taxon>Fusobacteriota</taxon>
        <taxon>Fusobacteriia</taxon>
        <taxon>Fusobacteriales</taxon>
        <taxon>Leptotrichiaceae</taxon>
        <taxon>Leptotrichia</taxon>
    </lineage>
</organism>